<keyword evidence="5" id="KW-0282">Flagellum</keyword>
<evidence type="ECO:0000313" key="6">
    <source>
        <dbReference type="Proteomes" id="UP001057753"/>
    </source>
</evidence>
<dbReference type="NCBIfam" id="NF009793">
    <property type="entry name" value="PRK13285.1-1"/>
    <property type="match status" value="1"/>
</dbReference>
<comment type="subcellular location">
    <subcellularLocation>
        <location evidence="4">Cytoplasm</location>
    </subcellularLocation>
</comment>
<keyword evidence="4" id="KW-0143">Chaperone</keyword>
<sequence length="150" mass="16480">MQIDTKYSGVTEINSQNIITFNQGLPSFEEEKSFILLPFSEEPGPFSILQSTLTPGLALVVMTPFAFFPDYEADLSDQTLEALQIEKSEDVVVFVVLTLRDTLEESTANLRGPIVINTAKKVGKQIVLNDSAYHTKHSLQTVAASGKKGE</sequence>
<evidence type="ECO:0000313" key="5">
    <source>
        <dbReference type="EMBL" id="MCR6095064.1"/>
    </source>
</evidence>
<dbReference type="EMBL" id="JABXYM010000001">
    <property type="protein sequence ID" value="MCR6095064.1"/>
    <property type="molecule type" value="Genomic_DNA"/>
</dbReference>
<proteinExistence type="inferred from homology"/>
<dbReference type="OrthoDB" id="9801235at2"/>
<keyword evidence="5" id="KW-0966">Cell projection</keyword>
<dbReference type="AlphaFoldDB" id="A0A9Q4AYJ1"/>
<keyword evidence="6" id="KW-1185">Reference proteome</keyword>
<dbReference type="Proteomes" id="UP001057753">
    <property type="component" value="Unassembled WGS sequence"/>
</dbReference>
<protein>
    <recommendedName>
        <fullName evidence="4">Flagellar assembly factor FliW</fullName>
    </recommendedName>
</protein>
<comment type="similarity">
    <text evidence="4">Belongs to the FliW family.</text>
</comment>
<evidence type="ECO:0000256" key="1">
    <source>
        <dbReference type="ARBA" id="ARBA00022490"/>
    </source>
</evidence>
<name>A0A9Q4AYJ1_SALAG</name>
<gene>
    <name evidence="4" type="primary">fliW</name>
    <name evidence="5" type="ORF">HXA33_00690</name>
</gene>
<accession>A0A9Q4AYJ1</accession>
<keyword evidence="2 4" id="KW-1005">Bacterial flagellum biogenesis</keyword>
<evidence type="ECO:0000256" key="2">
    <source>
        <dbReference type="ARBA" id="ARBA00022795"/>
    </source>
</evidence>
<dbReference type="GO" id="GO:0006417">
    <property type="term" value="P:regulation of translation"/>
    <property type="evidence" value="ECO:0007669"/>
    <property type="project" value="UniProtKB-KW"/>
</dbReference>
<keyword evidence="1 4" id="KW-0963">Cytoplasm</keyword>
<keyword evidence="5" id="KW-0969">Cilium</keyword>
<dbReference type="SUPFAM" id="SSF141457">
    <property type="entry name" value="BH3618-like"/>
    <property type="match status" value="1"/>
</dbReference>
<dbReference type="GO" id="GO:0044780">
    <property type="term" value="P:bacterial-type flagellum assembly"/>
    <property type="evidence" value="ECO:0007669"/>
    <property type="project" value="UniProtKB-UniRule"/>
</dbReference>
<evidence type="ECO:0000256" key="3">
    <source>
        <dbReference type="ARBA" id="ARBA00022845"/>
    </source>
</evidence>
<dbReference type="PANTHER" id="PTHR39190">
    <property type="entry name" value="FLAGELLAR ASSEMBLY FACTOR FLIW"/>
    <property type="match status" value="1"/>
</dbReference>
<dbReference type="PANTHER" id="PTHR39190:SF1">
    <property type="entry name" value="FLAGELLAR ASSEMBLY FACTOR FLIW"/>
    <property type="match status" value="1"/>
</dbReference>
<dbReference type="Gene3D" id="2.30.290.10">
    <property type="entry name" value="BH3618-like"/>
    <property type="match status" value="1"/>
</dbReference>
<organism evidence="5 6">
    <name type="scientific">Salipaludibacillus agaradhaerens</name>
    <name type="common">Bacillus agaradhaerens</name>
    <dbReference type="NCBI Taxonomy" id="76935"/>
    <lineage>
        <taxon>Bacteria</taxon>
        <taxon>Bacillati</taxon>
        <taxon>Bacillota</taxon>
        <taxon>Bacilli</taxon>
        <taxon>Bacillales</taxon>
        <taxon>Bacillaceae</taxon>
    </lineage>
</organism>
<dbReference type="GO" id="GO:0005737">
    <property type="term" value="C:cytoplasm"/>
    <property type="evidence" value="ECO:0007669"/>
    <property type="project" value="UniProtKB-SubCell"/>
</dbReference>
<evidence type="ECO:0000256" key="4">
    <source>
        <dbReference type="HAMAP-Rule" id="MF_01185"/>
    </source>
</evidence>
<dbReference type="InterPro" id="IPR003775">
    <property type="entry name" value="Flagellar_assembly_factor_FliW"/>
</dbReference>
<reference evidence="5" key="1">
    <citation type="submission" date="2020-06" db="EMBL/GenBank/DDBJ databases">
        <title>Insight into the genomes of haloalkaliphilic bacilli from Kenyan soda lakes.</title>
        <authorList>
            <person name="Mwirichia R."/>
            <person name="Villamizar G.C."/>
            <person name="Poehlein A."/>
            <person name="Mugweru J."/>
            <person name="Kipnyargis A."/>
            <person name="Kiplimo D."/>
            <person name="Orwa P."/>
            <person name="Daniel R."/>
        </authorList>
    </citation>
    <scope>NUCLEOTIDE SEQUENCE</scope>
    <source>
        <strain evidence="5">B1096_S55</strain>
    </source>
</reference>
<dbReference type="HAMAP" id="MF_01185">
    <property type="entry name" value="FliW"/>
    <property type="match status" value="1"/>
</dbReference>
<comment type="caution">
    <text evidence="5">The sequence shown here is derived from an EMBL/GenBank/DDBJ whole genome shotgun (WGS) entry which is preliminary data.</text>
</comment>
<dbReference type="RefSeq" id="WP_078579111.1">
    <property type="nucleotide sequence ID" value="NZ_JABXYM010000001.1"/>
</dbReference>
<comment type="function">
    <text evidence="4">Acts as an anti-CsrA protein, binds CsrA and prevents it from repressing translation of its target genes, one of which is flagellin. Binds to flagellin and participates in the assembly of the flagellum.</text>
</comment>
<dbReference type="InterPro" id="IPR024046">
    <property type="entry name" value="Flagellar_assmbl_FliW_dom_sf"/>
</dbReference>
<dbReference type="Pfam" id="PF02623">
    <property type="entry name" value="FliW"/>
    <property type="match status" value="1"/>
</dbReference>
<keyword evidence="3 4" id="KW-0810">Translation regulation</keyword>
<comment type="subunit">
    <text evidence="4">Interacts with translational regulator CsrA and flagellin(s).</text>
</comment>